<reference evidence="1" key="1">
    <citation type="submission" date="2012-02" db="EMBL/GenBank/DDBJ databases">
        <title>Whole genome shotgun sequence of Gordonia otitidis NBRC 100426.</title>
        <authorList>
            <person name="Yoshida I."/>
            <person name="Hosoyama A."/>
            <person name="Tsuchikane K."/>
            <person name="Katsumata H."/>
            <person name="Yamazaki S."/>
            <person name="Fujita N."/>
        </authorList>
    </citation>
    <scope>NUCLEOTIDE SEQUENCE [LARGE SCALE GENOMIC DNA]</scope>
    <source>
        <strain evidence="1">NBRC 100426</strain>
    </source>
</reference>
<sequence length="186" mass="20184">MLVVIAAVGLLLVSCSTDKKAPLPDSSAVVDSQSPLTAEQARSVRQHGRELMDHLIAEVDAGSGGVDNDRSTERWDSCTAKQKSFAFQPTQHGVQYSATVFIDRLRGTTVETFHHQTQESGVEWNRDDATHGKAGVCGVQIAPLHAGSIQVLSPCYYLRAATDSNSLSADDIENVTGFLQQKWDQE</sequence>
<dbReference type="Proteomes" id="UP000005038">
    <property type="component" value="Unassembled WGS sequence"/>
</dbReference>
<gene>
    <name evidence="1" type="ORF">GOOTI_241_00090</name>
</gene>
<keyword evidence="2" id="KW-1185">Reference proteome</keyword>
<organism evidence="1 2">
    <name type="scientific">Gordonia otitidis (strain DSM 44809 / CCUG 52243 / JCM 12355 / NBRC 100426 / IFM 10032)</name>
    <dbReference type="NCBI Taxonomy" id="1108044"/>
    <lineage>
        <taxon>Bacteria</taxon>
        <taxon>Bacillati</taxon>
        <taxon>Actinomycetota</taxon>
        <taxon>Actinomycetes</taxon>
        <taxon>Mycobacteriales</taxon>
        <taxon>Gordoniaceae</taxon>
        <taxon>Gordonia</taxon>
    </lineage>
</organism>
<dbReference type="AlphaFoldDB" id="H5TTP6"/>
<accession>H5TTP6</accession>
<protein>
    <submittedName>
        <fullName evidence="1">Uncharacterized protein</fullName>
    </submittedName>
</protein>
<evidence type="ECO:0000313" key="2">
    <source>
        <dbReference type="Proteomes" id="UP000005038"/>
    </source>
</evidence>
<dbReference type="EMBL" id="BAFB01000241">
    <property type="protein sequence ID" value="GAB36854.1"/>
    <property type="molecule type" value="Genomic_DNA"/>
</dbReference>
<evidence type="ECO:0000313" key="1">
    <source>
        <dbReference type="EMBL" id="GAB36854.1"/>
    </source>
</evidence>
<proteinExistence type="predicted"/>
<name>H5TTP6_GORO1</name>
<comment type="caution">
    <text evidence="1">The sequence shown here is derived from an EMBL/GenBank/DDBJ whole genome shotgun (WGS) entry which is preliminary data.</text>
</comment>